<accession>A0AAV7V8N2</accession>
<dbReference type="EMBL" id="JANPWB010000003">
    <property type="protein sequence ID" value="KAJ1196442.1"/>
    <property type="molecule type" value="Genomic_DNA"/>
</dbReference>
<dbReference type="AlphaFoldDB" id="A0AAV7V8N2"/>
<evidence type="ECO:0000256" key="1">
    <source>
        <dbReference type="SAM" id="MobiDB-lite"/>
    </source>
</evidence>
<organism evidence="2 3">
    <name type="scientific">Pleurodeles waltl</name>
    <name type="common">Iberian ribbed newt</name>
    <dbReference type="NCBI Taxonomy" id="8319"/>
    <lineage>
        <taxon>Eukaryota</taxon>
        <taxon>Metazoa</taxon>
        <taxon>Chordata</taxon>
        <taxon>Craniata</taxon>
        <taxon>Vertebrata</taxon>
        <taxon>Euteleostomi</taxon>
        <taxon>Amphibia</taxon>
        <taxon>Batrachia</taxon>
        <taxon>Caudata</taxon>
        <taxon>Salamandroidea</taxon>
        <taxon>Salamandridae</taxon>
        <taxon>Pleurodelinae</taxon>
        <taxon>Pleurodeles</taxon>
    </lineage>
</organism>
<keyword evidence="3" id="KW-1185">Reference proteome</keyword>
<sequence length="155" mass="16853">MERQDSSALPDSNEIGAFVNEAMAKAVSATMTKMSKNIETTVYNMVYKSFLAHSAGHSRKRKMKDLSTQKPSDGAFLTGEVSFPLTEDEFPPMPPSQEGNSKAVYGKCKTKTKHTGSVPKQLVISHISDTDDDVGDADEADDVSDIWGSQSQAYP</sequence>
<feature type="region of interest" description="Disordered" evidence="1">
    <location>
        <begin position="112"/>
        <end position="155"/>
    </location>
</feature>
<feature type="region of interest" description="Disordered" evidence="1">
    <location>
        <begin position="55"/>
        <end position="78"/>
    </location>
</feature>
<dbReference type="Proteomes" id="UP001066276">
    <property type="component" value="Chromosome 2_1"/>
</dbReference>
<comment type="caution">
    <text evidence="2">The sequence shown here is derived from an EMBL/GenBank/DDBJ whole genome shotgun (WGS) entry which is preliminary data.</text>
</comment>
<protein>
    <submittedName>
        <fullName evidence="2">Uncharacterized protein</fullName>
    </submittedName>
</protein>
<name>A0AAV7V8N2_PLEWA</name>
<evidence type="ECO:0000313" key="2">
    <source>
        <dbReference type="EMBL" id="KAJ1196442.1"/>
    </source>
</evidence>
<evidence type="ECO:0000313" key="3">
    <source>
        <dbReference type="Proteomes" id="UP001066276"/>
    </source>
</evidence>
<proteinExistence type="predicted"/>
<feature type="compositionally biased region" description="Acidic residues" evidence="1">
    <location>
        <begin position="130"/>
        <end position="144"/>
    </location>
</feature>
<gene>
    <name evidence="2" type="ORF">NDU88_000313</name>
</gene>
<reference evidence="2" key="1">
    <citation type="journal article" date="2022" name="bioRxiv">
        <title>Sequencing and chromosome-scale assembly of the giantPleurodeles waltlgenome.</title>
        <authorList>
            <person name="Brown T."/>
            <person name="Elewa A."/>
            <person name="Iarovenko S."/>
            <person name="Subramanian E."/>
            <person name="Araus A.J."/>
            <person name="Petzold A."/>
            <person name="Susuki M."/>
            <person name="Suzuki K.-i.T."/>
            <person name="Hayashi T."/>
            <person name="Toyoda A."/>
            <person name="Oliveira C."/>
            <person name="Osipova E."/>
            <person name="Leigh N.D."/>
            <person name="Simon A."/>
            <person name="Yun M.H."/>
        </authorList>
    </citation>
    <scope>NUCLEOTIDE SEQUENCE</scope>
    <source>
        <strain evidence="2">20211129_DDA</strain>
        <tissue evidence="2">Liver</tissue>
    </source>
</reference>